<feature type="non-terminal residue" evidence="2">
    <location>
        <position position="74"/>
    </location>
</feature>
<evidence type="ECO:0000256" key="1">
    <source>
        <dbReference type="ARBA" id="ARBA00009941"/>
    </source>
</evidence>
<comment type="caution">
    <text evidence="2">The sequence shown here is derived from an EMBL/GenBank/DDBJ whole genome shotgun (WGS) entry which is preliminary data.</text>
</comment>
<gene>
    <name evidence="2" type="ORF">JZ751_019225</name>
</gene>
<dbReference type="Gene3D" id="3.40.50.1460">
    <property type="match status" value="1"/>
</dbReference>
<comment type="similarity">
    <text evidence="1">Belongs to the peptidase C13 family.</text>
</comment>
<evidence type="ECO:0000313" key="3">
    <source>
        <dbReference type="Proteomes" id="UP000824540"/>
    </source>
</evidence>
<evidence type="ECO:0000313" key="2">
    <source>
        <dbReference type="EMBL" id="KAG9341416.1"/>
    </source>
</evidence>
<reference evidence="2" key="1">
    <citation type="thesis" date="2021" institute="BYU ScholarsArchive" country="Provo, UT, USA">
        <title>Applications of and Algorithms for Genome Assembly and Genomic Analyses with an Emphasis on Marine Teleosts.</title>
        <authorList>
            <person name="Pickett B.D."/>
        </authorList>
    </citation>
    <scope>NUCLEOTIDE SEQUENCE</scope>
    <source>
        <strain evidence="2">HI-2016</strain>
    </source>
</reference>
<dbReference type="AlphaFoldDB" id="A0A8T2NP64"/>
<sequence>DPTFLDASVTPGYRKWFHLTLSYFCRNPFKGNIINVPDGPNVYSGIQKDYTGDLYASDLIDTVEDMSRKKQFSK</sequence>
<keyword evidence="3" id="KW-1185">Reference proteome</keyword>
<dbReference type="EMBL" id="JAFBMS010000035">
    <property type="protein sequence ID" value="KAG9341416.1"/>
    <property type="molecule type" value="Genomic_DNA"/>
</dbReference>
<dbReference type="GO" id="GO:0006508">
    <property type="term" value="P:proteolysis"/>
    <property type="evidence" value="ECO:0007669"/>
    <property type="project" value="InterPro"/>
</dbReference>
<dbReference type="GO" id="GO:0008233">
    <property type="term" value="F:peptidase activity"/>
    <property type="evidence" value="ECO:0007669"/>
    <property type="project" value="InterPro"/>
</dbReference>
<organism evidence="2 3">
    <name type="scientific">Albula glossodonta</name>
    <name type="common">roundjaw bonefish</name>
    <dbReference type="NCBI Taxonomy" id="121402"/>
    <lineage>
        <taxon>Eukaryota</taxon>
        <taxon>Metazoa</taxon>
        <taxon>Chordata</taxon>
        <taxon>Craniata</taxon>
        <taxon>Vertebrata</taxon>
        <taxon>Euteleostomi</taxon>
        <taxon>Actinopterygii</taxon>
        <taxon>Neopterygii</taxon>
        <taxon>Teleostei</taxon>
        <taxon>Albuliformes</taxon>
        <taxon>Albulidae</taxon>
        <taxon>Albula</taxon>
    </lineage>
</organism>
<accession>A0A8T2NP64</accession>
<name>A0A8T2NP64_9TELE</name>
<proteinExistence type="inferred from homology"/>
<protein>
    <submittedName>
        <fullName evidence="2">Uncharacterized protein</fullName>
    </submittedName>
</protein>
<dbReference type="Pfam" id="PF01650">
    <property type="entry name" value="Peptidase_C13"/>
    <property type="match status" value="1"/>
</dbReference>
<dbReference type="OrthoDB" id="8982368at2759"/>
<dbReference type="InterPro" id="IPR001096">
    <property type="entry name" value="Peptidase_C13"/>
</dbReference>
<dbReference type="Proteomes" id="UP000824540">
    <property type="component" value="Unassembled WGS sequence"/>
</dbReference>
<feature type="non-terminal residue" evidence="2">
    <location>
        <position position="1"/>
    </location>
</feature>